<sequence length="107" mass="12348">MLIFGRASFGEWAAEMKTVYMDGTFSITPAHFSQLYVILARMLTYYTGRPLWNGGRTQPLFAVEMWNVHERTLIQMDRTNNHVEANHSVCKMLLRLHIRQSGASLTN</sequence>
<dbReference type="WBParaSite" id="MhA1_Contig2175.frz3.gene2">
    <property type="protein sequence ID" value="MhA1_Contig2175.frz3.gene2"/>
    <property type="gene ID" value="MhA1_Contig2175.frz3.gene2"/>
</dbReference>
<evidence type="ECO:0000313" key="1">
    <source>
        <dbReference type="Proteomes" id="UP000095281"/>
    </source>
</evidence>
<dbReference type="Proteomes" id="UP000095281">
    <property type="component" value="Unplaced"/>
</dbReference>
<keyword evidence="1" id="KW-1185">Reference proteome</keyword>
<protein>
    <submittedName>
        <fullName evidence="2">Dimer_Tnp_hAT domain-containing protein</fullName>
    </submittedName>
</protein>
<proteinExistence type="predicted"/>
<dbReference type="AlphaFoldDB" id="A0A1I8BGQ2"/>
<reference evidence="2" key="1">
    <citation type="submission" date="2016-11" db="UniProtKB">
        <authorList>
            <consortium name="WormBaseParasite"/>
        </authorList>
    </citation>
    <scope>IDENTIFICATION</scope>
</reference>
<evidence type="ECO:0000313" key="2">
    <source>
        <dbReference type="WBParaSite" id="MhA1_Contig2175.frz3.gene2"/>
    </source>
</evidence>
<accession>A0A1I8BGQ2</accession>
<organism evidence="1 2">
    <name type="scientific">Meloidogyne hapla</name>
    <name type="common">Root-knot nematode worm</name>
    <dbReference type="NCBI Taxonomy" id="6305"/>
    <lineage>
        <taxon>Eukaryota</taxon>
        <taxon>Metazoa</taxon>
        <taxon>Ecdysozoa</taxon>
        <taxon>Nematoda</taxon>
        <taxon>Chromadorea</taxon>
        <taxon>Rhabditida</taxon>
        <taxon>Tylenchina</taxon>
        <taxon>Tylenchomorpha</taxon>
        <taxon>Tylenchoidea</taxon>
        <taxon>Meloidogynidae</taxon>
        <taxon>Meloidogyninae</taxon>
        <taxon>Meloidogyne</taxon>
    </lineage>
</organism>
<name>A0A1I8BGQ2_MELHA</name>